<dbReference type="Proteomes" id="UP000249467">
    <property type="component" value="Unassembled WGS sequence"/>
</dbReference>
<reference evidence="2 3" key="1">
    <citation type="submission" date="2018-04" db="EMBL/GenBank/DDBJ databases">
        <authorList>
            <person name="Go L.Y."/>
            <person name="Mitchell J.A."/>
        </authorList>
    </citation>
    <scope>NUCLEOTIDE SEQUENCE [LARGE SCALE GENOMIC DNA]</scope>
    <source>
        <strain evidence="2">ULC066bin1</strain>
    </source>
</reference>
<evidence type="ECO:0000313" key="2">
    <source>
        <dbReference type="EMBL" id="PZO38447.1"/>
    </source>
</evidence>
<proteinExistence type="predicted"/>
<sequence length="154" mass="16505">MFLNSVNAKLLGILGLLISLSFVSSAQAETCTALNVIGATGTSVKKTVSPFSTLVTNNNWNTDFAVPSDRSFNRYVATIIPENNANFDVELNLKYSDNSSSRAYKKDNVAVKVGKPLRLVGSPQPQLDPFQVNVFIGGLNAIGNTYTLSVLGCI</sequence>
<reference evidence="2 3" key="2">
    <citation type="submission" date="2018-06" db="EMBL/GenBank/DDBJ databases">
        <title>Metagenomic assembly of (sub)arctic Cyanobacteria and their associated microbiome from non-axenic cultures.</title>
        <authorList>
            <person name="Baurain D."/>
        </authorList>
    </citation>
    <scope>NUCLEOTIDE SEQUENCE [LARGE SCALE GENOMIC DNA]</scope>
    <source>
        <strain evidence="2">ULC066bin1</strain>
    </source>
</reference>
<gene>
    <name evidence="2" type="ORF">DCF19_16105</name>
</gene>
<feature type="signal peptide" evidence="1">
    <location>
        <begin position="1"/>
        <end position="28"/>
    </location>
</feature>
<name>A0A2W4W4S4_9CYAN</name>
<protein>
    <recommendedName>
        <fullName evidence="4">DUF2808 domain-containing protein</fullName>
    </recommendedName>
</protein>
<accession>A0A2W4W4S4</accession>
<dbReference type="EMBL" id="QBML01000023">
    <property type="protein sequence ID" value="PZO38447.1"/>
    <property type="molecule type" value="Genomic_DNA"/>
</dbReference>
<keyword evidence="1" id="KW-0732">Signal</keyword>
<feature type="chain" id="PRO_5016005556" description="DUF2808 domain-containing protein" evidence="1">
    <location>
        <begin position="29"/>
        <end position="154"/>
    </location>
</feature>
<organism evidence="2 3">
    <name type="scientific">Pseudanabaena frigida</name>
    <dbReference type="NCBI Taxonomy" id="945775"/>
    <lineage>
        <taxon>Bacteria</taxon>
        <taxon>Bacillati</taxon>
        <taxon>Cyanobacteriota</taxon>
        <taxon>Cyanophyceae</taxon>
        <taxon>Pseudanabaenales</taxon>
        <taxon>Pseudanabaenaceae</taxon>
        <taxon>Pseudanabaena</taxon>
    </lineage>
</organism>
<evidence type="ECO:0000256" key="1">
    <source>
        <dbReference type="SAM" id="SignalP"/>
    </source>
</evidence>
<dbReference type="AlphaFoldDB" id="A0A2W4W4S4"/>
<comment type="caution">
    <text evidence="2">The sequence shown here is derived from an EMBL/GenBank/DDBJ whole genome shotgun (WGS) entry which is preliminary data.</text>
</comment>
<evidence type="ECO:0008006" key="4">
    <source>
        <dbReference type="Google" id="ProtNLM"/>
    </source>
</evidence>
<evidence type="ECO:0000313" key="3">
    <source>
        <dbReference type="Proteomes" id="UP000249467"/>
    </source>
</evidence>